<dbReference type="Proteomes" id="UP001303899">
    <property type="component" value="Unassembled WGS sequence"/>
</dbReference>
<feature type="signal peptide" evidence="1">
    <location>
        <begin position="1"/>
        <end position="32"/>
    </location>
</feature>
<name>A0ABU5S8N2_9BACT</name>
<dbReference type="InterPro" id="IPR029010">
    <property type="entry name" value="ThuA-like"/>
</dbReference>
<evidence type="ECO:0000313" key="4">
    <source>
        <dbReference type="Proteomes" id="UP001303899"/>
    </source>
</evidence>
<dbReference type="PANTHER" id="PTHR40469">
    <property type="entry name" value="SECRETED GLYCOSYL HYDROLASE"/>
    <property type="match status" value="1"/>
</dbReference>
<evidence type="ECO:0000256" key="1">
    <source>
        <dbReference type="SAM" id="SignalP"/>
    </source>
</evidence>
<dbReference type="RefSeq" id="WP_323698268.1">
    <property type="nucleotide sequence ID" value="NZ_JAYGIL010000026.1"/>
</dbReference>
<dbReference type="Pfam" id="PF06283">
    <property type="entry name" value="ThuA"/>
    <property type="match status" value="1"/>
</dbReference>
<evidence type="ECO:0000259" key="2">
    <source>
        <dbReference type="Pfam" id="PF06283"/>
    </source>
</evidence>
<dbReference type="PANTHER" id="PTHR40469:SF2">
    <property type="entry name" value="GALACTOSE-BINDING DOMAIN-LIKE SUPERFAMILY PROTEIN"/>
    <property type="match status" value="1"/>
</dbReference>
<dbReference type="EMBL" id="JAYGIL010000026">
    <property type="protein sequence ID" value="MEA5404833.1"/>
    <property type="molecule type" value="Genomic_DNA"/>
</dbReference>
<dbReference type="Gene3D" id="3.40.50.880">
    <property type="match status" value="1"/>
</dbReference>
<organism evidence="3 4">
    <name type="scientific">Arcicella gelida</name>
    <dbReference type="NCBI Taxonomy" id="2984195"/>
    <lineage>
        <taxon>Bacteria</taxon>
        <taxon>Pseudomonadati</taxon>
        <taxon>Bacteroidota</taxon>
        <taxon>Cytophagia</taxon>
        <taxon>Cytophagales</taxon>
        <taxon>Flectobacillaceae</taxon>
        <taxon>Arcicella</taxon>
    </lineage>
</organism>
<dbReference type="InterPro" id="IPR029062">
    <property type="entry name" value="Class_I_gatase-like"/>
</dbReference>
<keyword evidence="4" id="KW-1185">Reference proteome</keyword>
<protein>
    <submittedName>
        <fullName evidence="3">ThuA domain-containing protein</fullName>
    </submittedName>
</protein>
<sequence length="254" mass="28456">MKIYNSFFSRIVKKGTLLMLLLSIISLSSSLANQPNSKKKSKSIRVLMVGGGSSHDFDKWYKTADVETLEKDGLAKVTYTNDPKSILTTLPEIDVLILCNNQPIADEATRKAIFDFVEAGKGLILCHAALWYNWADWSAYNQNLVSGGTRNHDRYGAFDVKVVNPKHPITKKTQMQFTLKDELYHFQIDPNGPGIEVLATGNVAGSDKVYPLLFVVKHPKAKIVGFTLGHDAESHNYLPYQTLLRNTLKWVAKK</sequence>
<feature type="domain" description="ThuA-like" evidence="2">
    <location>
        <begin position="45"/>
        <end position="251"/>
    </location>
</feature>
<keyword evidence="1" id="KW-0732">Signal</keyword>
<accession>A0ABU5S8N2</accession>
<evidence type="ECO:0000313" key="3">
    <source>
        <dbReference type="EMBL" id="MEA5404833.1"/>
    </source>
</evidence>
<dbReference type="SUPFAM" id="SSF52317">
    <property type="entry name" value="Class I glutamine amidotransferase-like"/>
    <property type="match status" value="1"/>
</dbReference>
<feature type="chain" id="PRO_5046630109" evidence="1">
    <location>
        <begin position="33"/>
        <end position="254"/>
    </location>
</feature>
<reference evidence="3 4" key="1">
    <citation type="submission" date="2023-12" db="EMBL/GenBank/DDBJ databases">
        <title>Novel species of the genus Arcicella isolated from rivers.</title>
        <authorList>
            <person name="Lu H."/>
        </authorList>
    </citation>
    <scope>NUCLEOTIDE SEQUENCE [LARGE SCALE GENOMIC DNA]</scope>
    <source>
        <strain evidence="3 4">DC2W</strain>
    </source>
</reference>
<proteinExistence type="predicted"/>
<gene>
    <name evidence="3" type="ORF">VB776_18000</name>
</gene>
<comment type="caution">
    <text evidence="3">The sequence shown here is derived from an EMBL/GenBank/DDBJ whole genome shotgun (WGS) entry which is preliminary data.</text>
</comment>